<evidence type="ECO:0000256" key="1">
    <source>
        <dbReference type="SAM" id="MobiDB-lite"/>
    </source>
</evidence>
<protein>
    <submittedName>
        <fullName evidence="2">Uncharacterized protein</fullName>
    </submittedName>
</protein>
<sequence length="71" mass="7363">MLRLIAYATIEFVTSVSTTAPTVISALFNAACGKFVRSQASEKLAQRGSAGNPKPDPDSSSGVFKAVTTAK</sequence>
<dbReference type="AlphaFoldDB" id="A0A239MGL7"/>
<dbReference type="EMBL" id="FZPH01000005">
    <property type="protein sequence ID" value="SNT41323.1"/>
    <property type="molecule type" value="Genomic_DNA"/>
</dbReference>
<dbReference type="Proteomes" id="UP000198362">
    <property type="component" value="Unassembled WGS sequence"/>
</dbReference>
<proteinExistence type="predicted"/>
<reference evidence="2 3" key="1">
    <citation type="submission" date="2017-06" db="EMBL/GenBank/DDBJ databases">
        <authorList>
            <person name="Kim H.J."/>
            <person name="Triplett B.A."/>
        </authorList>
    </citation>
    <scope>NUCLEOTIDE SEQUENCE [LARGE SCALE GENOMIC DNA]</scope>
    <source>
        <strain evidence="2 3">CGMCC 4.5593</strain>
    </source>
</reference>
<feature type="region of interest" description="Disordered" evidence="1">
    <location>
        <begin position="43"/>
        <end position="71"/>
    </location>
</feature>
<gene>
    <name evidence="2" type="ORF">SAMN05421812_105414</name>
</gene>
<evidence type="ECO:0000313" key="3">
    <source>
        <dbReference type="Proteomes" id="UP000198362"/>
    </source>
</evidence>
<organism evidence="2 3">
    <name type="scientific">Asanoa hainanensis</name>
    <dbReference type="NCBI Taxonomy" id="560556"/>
    <lineage>
        <taxon>Bacteria</taxon>
        <taxon>Bacillati</taxon>
        <taxon>Actinomycetota</taxon>
        <taxon>Actinomycetes</taxon>
        <taxon>Micromonosporales</taxon>
        <taxon>Micromonosporaceae</taxon>
        <taxon>Asanoa</taxon>
    </lineage>
</organism>
<name>A0A239MGL7_9ACTN</name>
<keyword evidence="3" id="KW-1185">Reference proteome</keyword>
<evidence type="ECO:0000313" key="2">
    <source>
        <dbReference type="EMBL" id="SNT41323.1"/>
    </source>
</evidence>
<dbReference type="RefSeq" id="WP_245870912.1">
    <property type="nucleotide sequence ID" value="NZ_FZPH01000005.1"/>
</dbReference>
<accession>A0A239MGL7</accession>